<proteinExistence type="predicted"/>
<dbReference type="PANTHER" id="PTHR30222:SF17">
    <property type="entry name" value="SPERMIDINE_PUTRESCINE-BINDING PERIPLASMIC PROTEIN"/>
    <property type="match status" value="1"/>
</dbReference>
<protein>
    <submittedName>
        <fullName evidence="3">Spermidine/putrescine transport system substrate-binding protein</fullName>
    </submittedName>
</protein>
<feature type="signal peptide" evidence="2">
    <location>
        <begin position="1"/>
        <end position="24"/>
    </location>
</feature>
<dbReference type="PANTHER" id="PTHR30222">
    <property type="entry name" value="SPERMIDINE/PUTRESCINE-BINDING PERIPLASMIC PROTEIN"/>
    <property type="match status" value="1"/>
</dbReference>
<dbReference type="EMBL" id="QPJL01000023">
    <property type="protein sequence ID" value="RCW79705.1"/>
    <property type="molecule type" value="Genomic_DNA"/>
</dbReference>
<dbReference type="OrthoDB" id="9769319at2"/>
<accession>A0A368YHR0</accession>
<comment type="caution">
    <text evidence="3">The sequence shown here is derived from an EMBL/GenBank/DDBJ whole genome shotgun (WGS) entry which is preliminary data.</text>
</comment>
<evidence type="ECO:0000313" key="4">
    <source>
        <dbReference type="Proteomes" id="UP000253345"/>
    </source>
</evidence>
<dbReference type="Gene3D" id="3.40.190.10">
    <property type="entry name" value="Periplasmic binding protein-like II"/>
    <property type="match status" value="2"/>
</dbReference>
<dbReference type="Proteomes" id="UP000253345">
    <property type="component" value="Unassembled WGS sequence"/>
</dbReference>
<keyword evidence="1 2" id="KW-0732">Signal</keyword>
<evidence type="ECO:0000313" key="3">
    <source>
        <dbReference type="EMBL" id="RCW79705.1"/>
    </source>
</evidence>
<gene>
    <name evidence="3" type="ORF">DFP89_12336</name>
</gene>
<reference evidence="3 4" key="1">
    <citation type="submission" date="2018-07" db="EMBL/GenBank/DDBJ databases">
        <title>Genomic Encyclopedia of Type Strains, Phase III (KMG-III): the genomes of soil and plant-associated and newly described type strains.</title>
        <authorList>
            <person name="Whitman W."/>
        </authorList>
    </citation>
    <scope>NUCLEOTIDE SEQUENCE [LARGE SCALE GENOMIC DNA]</scope>
    <source>
        <strain evidence="3 4">CECT 8525</strain>
    </source>
</reference>
<dbReference type="RefSeq" id="WP_114350433.1">
    <property type="nucleotide sequence ID" value="NZ_QPJL01000023.1"/>
</dbReference>
<sequence length="351" mass="38287">MKLLRSSAIALVLAGTAISLPARAADSEMTVFDWAGFEEPAIWQGYADKNGDAPTFALYGDDDEAYQKLASGFKADVAHPCAQMVSKYRDAGLIEPWDVSKIPAFDTIDPKFLDSPIFKDDQGVWYIPTDWGATAIAYNTENVPAEDVASLNIFIDPKYQGRTSLPDSADDAWALAYLATGVTDWTKVTDEQFQAAADWLRKAHLNVNAYWADPAQQSQLMASGAVDVAWSWQDAVVLLQKEGYPVGFQRSAKEGSSTFFCGYINLKDGPGSEDKAYDFINAWLAPPAAKGLLDTIGYGHASTVAMETIKDEQAVKDNLSSIDAPILAQTPNDPAQREKQLAEFEKIKAGF</sequence>
<organism evidence="3 4">
    <name type="scientific">Paracoccus lutimaris</name>
    <dbReference type="NCBI Taxonomy" id="1490030"/>
    <lineage>
        <taxon>Bacteria</taxon>
        <taxon>Pseudomonadati</taxon>
        <taxon>Pseudomonadota</taxon>
        <taxon>Alphaproteobacteria</taxon>
        <taxon>Rhodobacterales</taxon>
        <taxon>Paracoccaceae</taxon>
        <taxon>Paracoccus</taxon>
    </lineage>
</organism>
<feature type="chain" id="PRO_5016853014" evidence="2">
    <location>
        <begin position="25"/>
        <end position="351"/>
    </location>
</feature>
<dbReference type="Pfam" id="PF13343">
    <property type="entry name" value="SBP_bac_6"/>
    <property type="match status" value="1"/>
</dbReference>
<name>A0A368YHR0_9RHOB</name>
<dbReference type="SUPFAM" id="SSF53850">
    <property type="entry name" value="Periplasmic binding protein-like II"/>
    <property type="match status" value="1"/>
</dbReference>
<evidence type="ECO:0000256" key="1">
    <source>
        <dbReference type="ARBA" id="ARBA00022729"/>
    </source>
</evidence>
<evidence type="ECO:0000256" key="2">
    <source>
        <dbReference type="SAM" id="SignalP"/>
    </source>
</evidence>
<dbReference type="AlphaFoldDB" id="A0A368YHR0"/>
<keyword evidence="4" id="KW-1185">Reference proteome</keyword>